<gene>
    <name evidence="1" type="ORF">MGYG_04039</name>
</gene>
<protein>
    <submittedName>
        <fullName evidence="1">Uncharacterized protein</fullName>
    </submittedName>
</protein>
<dbReference type="EMBL" id="DS989824">
    <property type="protein sequence ID" value="EFR01036.1"/>
    <property type="molecule type" value="Genomic_DNA"/>
</dbReference>
<dbReference type="eggNOG" id="ENOG502SQHZ">
    <property type="taxonomic scope" value="Eukaryota"/>
</dbReference>
<sequence length="240" mass="26929">MSRTLMDEVLEYSISYDSHSFTQGFLGAFRPFCPLWSNMKLLLPPAPPTLGTDLYFFHLAPLLTFNSEIDPVNFTLMDGSCLPRSPTESERAALSQLFPSQLGFGVDGPFLVVYVKELPAKPWPRFVAGLLLYLTTTPFASPLPVGSIGIVRWSALRDLDATRTSSEALYHAVIDFFENEGVQIQEIQWFFGCWRIVLPENTEISKLPGKLCRVAAFYFSKGTSHNVPRSELARRTKQPA</sequence>
<dbReference type="VEuPathDB" id="FungiDB:MGYG_04039"/>
<dbReference type="Proteomes" id="UP000002669">
    <property type="component" value="Unassembled WGS sequence"/>
</dbReference>
<organism evidence="2">
    <name type="scientific">Arthroderma gypseum (strain ATCC MYA-4604 / CBS 118893)</name>
    <name type="common">Microsporum gypseum</name>
    <dbReference type="NCBI Taxonomy" id="535722"/>
    <lineage>
        <taxon>Eukaryota</taxon>
        <taxon>Fungi</taxon>
        <taxon>Dikarya</taxon>
        <taxon>Ascomycota</taxon>
        <taxon>Pezizomycotina</taxon>
        <taxon>Eurotiomycetes</taxon>
        <taxon>Eurotiomycetidae</taxon>
        <taxon>Onygenales</taxon>
        <taxon>Arthrodermataceae</taxon>
        <taxon>Nannizzia</taxon>
    </lineage>
</organism>
<dbReference type="InParanoid" id="E4UUR9"/>
<dbReference type="RefSeq" id="XP_003173866.1">
    <property type="nucleotide sequence ID" value="XM_003173818.1"/>
</dbReference>
<reference evidence="2" key="1">
    <citation type="journal article" date="2012" name="MBio">
        <title>Comparative genome analysis of Trichophyton rubrum and related dermatophytes reveals candidate genes involved in infection.</title>
        <authorList>
            <person name="Martinez D.A."/>
            <person name="Oliver B.G."/>
            <person name="Graeser Y."/>
            <person name="Goldberg J.M."/>
            <person name="Li W."/>
            <person name="Martinez-Rossi N.M."/>
            <person name="Monod M."/>
            <person name="Shelest E."/>
            <person name="Barton R.C."/>
            <person name="Birch E."/>
            <person name="Brakhage A.A."/>
            <person name="Chen Z."/>
            <person name="Gurr S.J."/>
            <person name="Heiman D."/>
            <person name="Heitman J."/>
            <person name="Kosti I."/>
            <person name="Rossi A."/>
            <person name="Saif S."/>
            <person name="Samalova M."/>
            <person name="Saunders C.W."/>
            <person name="Shea T."/>
            <person name="Summerbell R.C."/>
            <person name="Xu J."/>
            <person name="Young S."/>
            <person name="Zeng Q."/>
            <person name="Birren B.W."/>
            <person name="Cuomo C.A."/>
            <person name="White T.C."/>
        </authorList>
    </citation>
    <scope>NUCLEOTIDE SEQUENCE [LARGE SCALE GENOMIC DNA]</scope>
    <source>
        <strain evidence="2">ATCC MYA-4604 / CBS 118893</strain>
    </source>
</reference>
<dbReference type="AlphaFoldDB" id="E4UUR9"/>
<proteinExistence type="predicted"/>
<dbReference type="GeneID" id="10029150"/>
<accession>E4UUR9</accession>
<dbReference type="HOGENOM" id="CLU_1156129_0_0_1"/>
<keyword evidence="2" id="KW-1185">Reference proteome</keyword>
<evidence type="ECO:0000313" key="2">
    <source>
        <dbReference type="Proteomes" id="UP000002669"/>
    </source>
</evidence>
<dbReference type="OrthoDB" id="4155294at2759"/>
<name>E4UUR9_ARTGP</name>
<dbReference type="STRING" id="535722.E4UUR9"/>
<evidence type="ECO:0000313" key="1">
    <source>
        <dbReference type="EMBL" id="EFR01036.1"/>
    </source>
</evidence>